<gene>
    <name evidence="2" type="ORF">GCM10022287_36080</name>
</gene>
<dbReference type="Gene3D" id="1.25.40.10">
    <property type="entry name" value="Tetratricopeptide repeat domain"/>
    <property type="match status" value="1"/>
</dbReference>
<organism evidence="2 3">
    <name type="scientific">Gryllotalpicola koreensis</name>
    <dbReference type="NCBI Taxonomy" id="993086"/>
    <lineage>
        <taxon>Bacteria</taxon>
        <taxon>Bacillati</taxon>
        <taxon>Actinomycetota</taxon>
        <taxon>Actinomycetes</taxon>
        <taxon>Micrococcales</taxon>
        <taxon>Microbacteriaceae</taxon>
        <taxon>Gryllotalpicola</taxon>
    </lineage>
</organism>
<comment type="caution">
    <text evidence="2">The sequence shown here is derived from an EMBL/GenBank/DDBJ whole genome shotgun (WGS) entry which is preliminary data.</text>
</comment>
<keyword evidence="3" id="KW-1185">Reference proteome</keyword>
<accession>A0ABP8ABB0</accession>
<dbReference type="EMBL" id="BAABBW010000006">
    <property type="protein sequence ID" value="GAA4181166.1"/>
    <property type="molecule type" value="Genomic_DNA"/>
</dbReference>
<dbReference type="SUPFAM" id="SSF48452">
    <property type="entry name" value="TPR-like"/>
    <property type="match status" value="1"/>
</dbReference>
<reference evidence="3" key="1">
    <citation type="journal article" date="2019" name="Int. J. Syst. Evol. Microbiol.">
        <title>The Global Catalogue of Microorganisms (GCM) 10K type strain sequencing project: providing services to taxonomists for standard genome sequencing and annotation.</title>
        <authorList>
            <consortium name="The Broad Institute Genomics Platform"/>
            <consortium name="The Broad Institute Genome Sequencing Center for Infectious Disease"/>
            <person name="Wu L."/>
            <person name="Ma J."/>
        </authorList>
    </citation>
    <scope>NUCLEOTIDE SEQUENCE [LARGE SCALE GENOMIC DNA]</scope>
    <source>
        <strain evidence="3">JCM 17591</strain>
    </source>
</reference>
<sequence length="146" mass="16394">MRNRLAALFMALLLLIYIVIAGQRAVLLFEAGTTLGIVAGSALIVFPLIAIWALWREIRFGFQTERLVKQLAAEGGLPVENAVTASGRPVREAADEEFPKYKAEVEAEPESWRAWFRLGLAYDASGDRRRARWALREAIRLSRPRA</sequence>
<keyword evidence="1" id="KW-1133">Transmembrane helix</keyword>
<feature type="transmembrane region" description="Helical" evidence="1">
    <location>
        <begin position="31"/>
        <end position="55"/>
    </location>
</feature>
<dbReference type="Proteomes" id="UP001501079">
    <property type="component" value="Unassembled WGS sequence"/>
</dbReference>
<evidence type="ECO:0000313" key="2">
    <source>
        <dbReference type="EMBL" id="GAA4181166.1"/>
    </source>
</evidence>
<dbReference type="InterPro" id="IPR011990">
    <property type="entry name" value="TPR-like_helical_dom_sf"/>
</dbReference>
<name>A0ABP8ABB0_9MICO</name>
<protein>
    <submittedName>
        <fullName evidence="2">Tetratricopeptide repeat protein</fullName>
    </submittedName>
</protein>
<evidence type="ECO:0000256" key="1">
    <source>
        <dbReference type="SAM" id="Phobius"/>
    </source>
</evidence>
<keyword evidence="1" id="KW-0812">Transmembrane</keyword>
<keyword evidence="1" id="KW-0472">Membrane</keyword>
<evidence type="ECO:0000313" key="3">
    <source>
        <dbReference type="Proteomes" id="UP001501079"/>
    </source>
</evidence>
<proteinExistence type="predicted"/>
<dbReference type="RefSeq" id="WP_344757087.1">
    <property type="nucleotide sequence ID" value="NZ_BAABBW010000006.1"/>
</dbReference>